<evidence type="ECO:0000313" key="2">
    <source>
        <dbReference type="EMBL" id="KAF2153899.1"/>
    </source>
</evidence>
<keyword evidence="3" id="KW-1185">Reference proteome</keyword>
<accession>A0A9P4ML71</accession>
<proteinExistence type="predicted"/>
<dbReference type="InterPro" id="IPR003511">
    <property type="entry name" value="HORMA_dom"/>
</dbReference>
<dbReference type="Proteomes" id="UP000799439">
    <property type="component" value="Unassembled WGS sequence"/>
</dbReference>
<dbReference type="Pfam" id="PF02301">
    <property type="entry name" value="HORMA"/>
    <property type="match status" value="1"/>
</dbReference>
<protein>
    <recommendedName>
        <fullName evidence="1">HORMA domain-containing protein</fullName>
    </recommendedName>
</protein>
<dbReference type="AlphaFoldDB" id="A0A9P4ML71"/>
<dbReference type="EMBL" id="ML996084">
    <property type="protein sequence ID" value="KAF2153899.1"/>
    <property type="molecule type" value="Genomic_DNA"/>
</dbReference>
<dbReference type="InterPro" id="IPR036570">
    <property type="entry name" value="HORMA_dom_sf"/>
</dbReference>
<name>A0A9P4ML71_9PEZI</name>
<reference evidence="2" key="1">
    <citation type="journal article" date="2020" name="Stud. Mycol.">
        <title>101 Dothideomycetes genomes: a test case for predicting lifestyles and emergence of pathogens.</title>
        <authorList>
            <person name="Haridas S."/>
            <person name="Albert R."/>
            <person name="Binder M."/>
            <person name="Bloem J."/>
            <person name="Labutti K."/>
            <person name="Salamov A."/>
            <person name="Andreopoulos B."/>
            <person name="Baker S."/>
            <person name="Barry K."/>
            <person name="Bills G."/>
            <person name="Bluhm B."/>
            <person name="Cannon C."/>
            <person name="Castanera R."/>
            <person name="Culley D."/>
            <person name="Daum C."/>
            <person name="Ezra D."/>
            <person name="Gonzalez J."/>
            <person name="Henrissat B."/>
            <person name="Kuo A."/>
            <person name="Liang C."/>
            <person name="Lipzen A."/>
            <person name="Lutzoni F."/>
            <person name="Magnuson J."/>
            <person name="Mondo S."/>
            <person name="Nolan M."/>
            <person name="Ohm R."/>
            <person name="Pangilinan J."/>
            <person name="Park H.-J."/>
            <person name="Ramirez L."/>
            <person name="Alfaro M."/>
            <person name="Sun H."/>
            <person name="Tritt A."/>
            <person name="Yoshinaga Y."/>
            <person name="Zwiers L.-H."/>
            <person name="Turgeon B."/>
            <person name="Goodwin S."/>
            <person name="Spatafora J."/>
            <person name="Crous P."/>
            <person name="Grigoriev I."/>
        </authorList>
    </citation>
    <scope>NUCLEOTIDE SEQUENCE</scope>
    <source>
        <strain evidence="2">CBS 260.36</strain>
    </source>
</reference>
<dbReference type="Gene3D" id="3.30.900.10">
    <property type="entry name" value="HORMA domain"/>
    <property type="match status" value="1"/>
</dbReference>
<evidence type="ECO:0000259" key="1">
    <source>
        <dbReference type="PROSITE" id="PS50815"/>
    </source>
</evidence>
<dbReference type="PROSITE" id="PS50815">
    <property type="entry name" value="HORMA"/>
    <property type="match status" value="1"/>
</dbReference>
<feature type="domain" description="HORMA" evidence="1">
    <location>
        <begin position="20"/>
        <end position="188"/>
    </location>
</feature>
<organism evidence="2 3">
    <name type="scientific">Myriangium duriaei CBS 260.36</name>
    <dbReference type="NCBI Taxonomy" id="1168546"/>
    <lineage>
        <taxon>Eukaryota</taxon>
        <taxon>Fungi</taxon>
        <taxon>Dikarya</taxon>
        <taxon>Ascomycota</taxon>
        <taxon>Pezizomycotina</taxon>
        <taxon>Dothideomycetes</taxon>
        <taxon>Dothideomycetidae</taxon>
        <taxon>Myriangiales</taxon>
        <taxon>Myriangiaceae</taxon>
        <taxon>Myriangium</taxon>
    </lineage>
</organism>
<sequence>MGEGECLPPLTVSGLTLNDMQAINSIMIWLFRAVSMVYYSRELLPRECFKDTLADIQPTQLSRSPFALPHCPSQDDTSQRHKVLVKGVSLRGDALFDLIEKVVLPDLRLKRMVCFQLLIVADPFKKPMHVLEDYVFTINHDGHTSVDVTMNPKQKSRKKVVVADVVGNIKHSLQNLRHVLMSLDPLPS</sequence>
<evidence type="ECO:0000313" key="3">
    <source>
        <dbReference type="Proteomes" id="UP000799439"/>
    </source>
</evidence>
<gene>
    <name evidence="2" type="ORF">K461DRAFT_118252</name>
</gene>
<comment type="caution">
    <text evidence="2">The sequence shown here is derived from an EMBL/GenBank/DDBJ whole genome shotgun (WGS) entry which is preliminary data.</text>
</comment>